<feature type="signal peptide" evidence="1">
    <location>
        <begin position="1"/>
        <end position="20"/>
    </location>
</feature>
<gene>
    <name evidence="2" type="ORF">PUN32_08550</name>
</gene>
<name>A0ABT5V066_9VIBR</name>
<dbReference type="Proteomes" id="UP001216189">
    <property type="component" value="Unassembled WGS sequence"/>
</dbReference>
<dbReference type="InterPro" id="IPR006513">
    <property type="entry name" value="YtfJ_HI0045"/>
</dbReference>
<reference evidence="2 3" key="1">
    <citation type="submission" date="2023-02" db="EMBL/GenBank/DDBJ databases">
        <title>Vibrio intestini sp. nov., a close relative of Vibrio cholerae isolated from the intestine of Healthy Culter dabryi.</title>
        <authorList>
            <person name="Wu N."/>
        </authorList>
    </citation>
    <scope>NUCLEOTIDE SEQUENCE [LARGE SCALE GENOMIC DNA]</scope>
    <source>
        <strain evidence="2 3">DSL-7</strain>
    </source>
</reference>
<evidence type="ECO:0000256" key="1">
    <source>
        <dbReference type="SAM" id="SignalP"/>
    </source>
</evidence>
<keyword evidence="1" id="KW-0732">Signal</keyword>
<protein>
    <submittedName>
        <fullName evidence="2">YtfJ family protein</fullName>
    </submittedName>
</protein>
<accession>A0ABT5V066</accession>
<evidence type="ECO:0000313" key="3">
    <source>
        <dbReference type="Proteomes" id="UP001216189"/>
    </source>
</evidence>
<dbReference type="RefSeq" id="WP_274722709.1">
    <property type="nucleotide sequence ID" value="NZ_JARBFT010000006.1"/>
</dbReference>
<feature type="chain" id="PRO_5046902052" evidence="1">
    <location>
        <begin position="21"/>
        <end position="183"/>
    </location>
</feature>
<comment type="caution">
    <text evidence="2">The sequence shown here is derived from an EMBL/GenBank/DDBJ whole genome shotgun (WGS) entry which is preliminary data.</text>
</comment>
<keyword evidence="3" id="KW-1185">Reference proteome</keyword>
<sequence>MHNKTLIALLLACSPTLALAHNLTLGAAVPAVTVEQHGEIQLQQQQFSYQAWNSQHMVGKVRVIQAIAGRSSAKQLNAPLMAAISAAKFPSERYQTTTIINQDDALWGTGALVKSSAQDSKQQFPWSSMVLDKSGAVAKAWQLPAESSTIIVLDEQGQVLWVKEGALSEAEIASVLGLIEQQL</sequence>
<organism evidence="2 3">
    <name type="scientific">Vibrio chanodichtyis</name>
    <dbReference type="NCBI Taxonomy" id="3027932"/>
    <lineage>
        <taxon>Bacteria</taxon>
        <taxon>Pseudomonadati</taxon>
        <taxon>Pseudomonadota</taxon>
        <taxon>Gammaproteobacteria</taxon>
        <taxon>Vibrionales</taxon>
        <taxon>Vibrionaceae</taxon>
        <taxon>Vibrio</taxon>
    </lineage>
</organism>
<dbReference type="Gene3D" id="3.40.30.10">
    <property type="entry name" value="Glutaredoxin"/>
    <property type="match status" value="1"/>
</dbReference>
<dbReference type="Pfam" id="PF09695">
    <property type="entry name" value="YtfJ_HI0045"/>
    <property type="match status" value="1"/>
</dbReference>
<dbReference type="NCBIfam" id="TIGR01626">
    <property type="entry name" value="ytfJ_HI0045"/>
    <property type="match status" value="1"/>
</dbReference>
<proteinExistence type="predicted"/>
<evidence type="ECO:0000313" key="2">
    <source>
        <dbReference type="EMBL" id="MDE1515062.1"/>
    </source>
</evidence>
<dbReference type="EMBL" id="JARBFT010000006">
    <property type="protein sequence ID" value="MDE1515062.1"/>
    <property type="molecule type" value="Genomic_DNA"/>
</dbReference>